<evidence type="ECO:0000256" key="7">
    <source>
        <dbReference type="ARBA" id="ARBA00022798"/>
    </source>
</evidence>
<dbReference type="InterPro" id="IPR042018">
    <property type="entry name" value="GK1-3_metazoan-type"/>
</dbReference>
<evidence type="ECO:0000256" key="10">
    <source>
        <dbReference type="ARBA" id="ARBA00052101"/>
    </source>
</evidence>
<evidence type="ECO:0000256" key="6">
    <source>
        <dbReference type="ARBA" id="ARBA00022777"/>
    </source>
</evidence>
<evidence type="ECO:0000256" key="1">
    <source>
        <dbReference type="ARBA" id="ARBA00005190"/>
    </source>
</evidence>
<dbReference type="EMBL" id="JAINDJ010000004">
    <property type="protein sequence ID" value="KAG9450263.1"/>
    <property type="molecule type" value="Genomic_DNA"/>
</dbReference>
<keyword evidence="7" id="KW-0319">Glycerol metabolism</keyword>
<protein>
    <recommendedName>
        <fullName evidence="3">glycerol kinase</fullName>
        <ecNumber evidence="3">2.7.1.30</ecNumber>
    </recommendedName>
    <alternativeName>
        <fullName evidence="9">ATP:glycerol 3-phosphotransferase</fullName>
    </alternativeName>
</protein>
<dbReference type="InterPro" id="IPR000577">
    <property type="entry name" value="Carb_kinase_FGGY"/>
</dbReference>
<dbReference type="Pfam" id="PF00370">
    <property type="entry name" value="FGGY_N"/>
    <property type="match status" value="1"/>
</dbReference>
<dbReference type="PANTHER" id="PTHR10196">
    <property type="entry name" value="SUGAR KINASE"/>
    <property type="match status" value="1"/>
</dbReference>
<dbReference type="GO" id="GO:0046167">
    <property type="term" value="P:glycerol-3-phosphate biosynthetic process"/>
    <property type="evidence" value="ECO:0007669"/>
    <property type="project" value="TreeGrafter"/>
</dbReference>
<evidence type="ECO:0000313" key="14">
    <source>
        <dbReference type="Proteomes" id="UP000825729"/>
    </source>
</evidence>
<evidence type="ECO:0000259" key="12">
    <source>
        <dbReference type="Pfam" id="PF02782"/>
    </source>
</evidence>
<dbReference type="NCBIfam" id="TIGR01311">
    <property type="entry name" value="glycerol_kin"/>
    <property type="match status" value="1"/>
</dbReference>
<comment type="pathway">
    <text evidence="1">Polyol metabolism; glycerol degradation via glycerol kinase pathway; sn-glycerol 3-phosphate from glycerol: step 1/1.</text>
</comment>
<dbReference type="Proteomes" id="UP000825729">
    <property type="component" value="Unassembled WGS sequence"/>
</dbReference>
<keyword evidence="14" id="KW-1185">Reference proteome</keyword>
<dbReference type="GO" id="GO:0005524">
    <property type="term" value="F:ATP binding"/>
    <property type="evidence" value="ECO:0007669"/>
    <property type="project" value="UniProtKB-KW"/>
</dbReference>
<keyword evidence="6" id="KW-0418">Kinase</keyword>
<dbReference type="InterPro" id="IPR005999">
    <property type="entry name" value="Glycerol_kin"/>
</dbReference>
<dbReference type="EC" id="2.7.1.30" evidence="3"/>
<keyword evidence="8" id="KW-0067">ATP-binding</keyword>
<evidence type="ECO:0000259" key="11">
    <source>
        <dbReference type="Pfam" id="PF00370"/>
    </source>
</evidence>
<evidence type="ECO:0000256" key="2">
    <source>
        <dbReference type="ARBA" id="ARBA00009156"/>
    </source>
</evidence>
<dbReference type="SUPFAM" id="SSF53067">
    <property type="entry name" value="Actin-like ATPase domain"/>
    <property type="match status" value="2"/>
</dbReference>
<dbReference type="NCBIfam" id="NF000756">
    <property type="entry name" value="PRK00047.1"/>
    <property type="match status" value="1"/>
</dbReference>
<dbReference type="FunFam" id="3.30.420.40:FF:000008">
    <property type="entry name" value="Glycerol kinase"/>
    <property type="match status" value="1"/>
</dbReference>
<dbReference type="InterPro" id="IPR018483">
    <property type="entry name" value="Carb_kinase_FGGY_CS"/>
</dbReference>
<organism evidence="13 14">
    <name type="scientific">Aristolochia fimbriata</name>
    <name type="common">White veined hardy Dutchman's pipe vine</name>
    <dbReference type="NCBI Taxonomy" id="158543"/>
    <lineage>
        <taxon>Eukaryota</taxon>
        <taxon>Viridiplantae</taxon>
        <taxon>Streptophyta</taxon>
        <taxon>Embryophyta</taxon>
        <taxon>Tracheophyta</taxon>
        <taxon>Spermatophyta</taxon>
        <taxon>Magnoliopsida</taxon>
        <taxon>Magnoliidae</taxon>
        <taxon>Piperales</taxon>
        <taxon>Aristolochiaceae</taxon>
        <taxon>Aristolochia</taxon>
    </lineage>
</organism>
<dbReference type="PIRSF" id="PIRSF000538">
    <property type="entry name" value="GlpK"/>
    <property type="match status" value="1"/>
</dbReference>
<comment type="catalytic activity">
    <reaction evidence="10">
        <text>glycerol + ATP = sn-glycerol 3-phosphate + ADP + H(+)</text>
        <dbReference type="Rhea" id="RHEA:21644"/>
        <dbReference type="ChEBI" id="CHEBI:15378"/>
        <dbReference type="ChEBI" id="CHEBI:17754"/>
        <dbReference type="ChEBI" id="CHEBI:30616"/>
        <dbReference type="ChEBI" id="CHEBI:57597"/>
        <dbReference type="ChEBI" id="CHEBI:456216"/>
        <dbReference type="EC" id="2.7.1.30"/>
    </reaction>
</comment>
<dbReference type="InterPro" id="IPR043129">
    <property type="entry name" value="ATPase_NBD"/>
</dbReference>
<keyword evidence="5" id="KW-0547">Nucleotide-binding</keyword>
<proteinExistence type="inferred from homology"/>
<dbReference type="GO" id="GO:0004370">
    <property type="term" value="F:glycerol kinase activity"/>
    <property type="evidence" value="ECO:0007669"/>
    <property type="project" value="UniProtKB-EC"/>
</dbReference>
<dbReference type="InterPro" id="IPR018485">
    <property type="entry name" value="FGGY_C"/>
</dbReference>
<dbReference type="AlphaFoldDB" id="A0AAV7EN57"/>
<dbReference type="InterPro" id="IPR018484">
    <property type="entry name" value="FGGY_N"/>
</dbReference>
<dbReference type="GO" id="GO:0006071">
    <property type="term" value="P:glycerol metabolic process"/>
    <property type="evidence" value="ECO:0007669"/>
    <property type="project" value="UniProtKB-KW"/>
</dbReference>
<comment type="similarity">
    <text evidence="2">Belongs to the FGGY kinase family.</text>
</comment>
<evidence type="ECO:0000256" key="5">
    <source>
        <dbReference type="ARBA" id="ARBA00022741"/>
    </source>
</evidence>
<name>A0AAV7EN57_ARIFI</name>
<gene>
    <name evidence="13" type="ORF">H6P81_010228</name>
</gene>
<dbReference type="FunFam" id="3.30.420.40:FF:000007">
    <property type="entry name" value="Glycerol kinase"/>
    <property type="match status" value="1"/>
</dbReference>
<feature type="domain" description="Carbohydrate kinase FGGY C-terminal" evidence="12">
    <location>
        <begin position="281"/>
        <end position="473"/>
    </location>
</feature>
<dbReference type="GO" id="GO:0005739">
    <property type="term" value="C:mitochondrion"/>
    <property type="evidence" value="ECO:0007669"/>
    <property type="project" value="TreeGrafter"/>
</dbReference>
<dbReference type="PROSITE" id="PS00933">
    <property type="entry name" value="FGGY_KINASES_1"/>
    <property type="match status" value="1"/>
</dbReference>
<evidence type="ECO:0000313" key="13">
    <source>
        <dbReference type="EMBL" id="KAG9450263.1"/>
    </source>
</evidence>
<dbReference type="GO" id="GO:0005829">
    <property type="term" value="C:cytosol"/>
    <property type="evidence" value="ECO:0007669"/>
    <property type="project" value="UniProtKB-ARBA"/>
</dbReference>
<sequence>MSKADTYVGSIDQGTTSTRFIIYDKDFKVVGSHQIEFTQHHPRPGWVEHDPMEILNTVWTCVGTAIDKATANGHNVDEGLKAIGLTNQRETTVVWSKSTGRPLYNAIVWMDVRTSDICRRLEQELPGERKHFVETCGLPISTYFSALKLLWMMEHVEGIKEALASGDALFGTIDSWLIWNMTGTSVGTNVTDGRINGLHVTDCSNASRTMLMNLQTLDWDLPTLEKLGIPRHCLPKIVSNAEIIGKVAAGWPIADVPIAGCLGDQHAATLGQGCRLGEVKSTYGTGAFILMNTGEKAVKSTHGLLTTLAFKLGPDAKTNYALEGSIAIAGAAVQWLRDGLGLIRQSSEIEALAKTVPDCGGVYFVPAFSGLFAPWWREDARGACVGITGFTNKGHLARAVLEGICFQVRDVIDAMYQDASMEDKSDLVLRVDGGASVNNLLMQTQADLLGTPVSRPHDIETTALGAALAAGLATGVWTEELIFRAGDHHESTKMFCPMMADDKRVKKSEAWYEAVSRTFDLADLQD</sequence>
<dbReference type="GO" id="GO:0006641">
    <property type="term" value="P:triglyceride metabolic process"/>
    <property type="evidence" value="ECO:0007669"/>
    <property type="project" value="TreeGrafter"/>
</dbReference>
<evidence type="ECO:0000256" key="9">
    <source>
        <dbReference type="ARBA" id="ARBA00043149"/>
    </source>
</evidence>
<evidence type="ECO:0000256" key="4">
    <source>
        <dbReference type="ARBA" id="ARBA00022679"/>
    </source>
</evidence>
<dbReference type="CDD" id="cd07792">
    <property type="entry name" value="ASKHA_NBD_FGGY_GK1-3-like"/>
    <property type="match status" value="1"/>
</dbReference>
<comment type="caution">
    <text evidence="13">The sequence shown here is derived from an EMBL/GenBank/DDBJ whole genome shotgun (WGS) entry which is preliminary data.</text>
</comment>
<evidence type="ECO:0000256" key="8">
    <source>
        <dbReference type="ARBA" id="ARBA00022840"/>
    </source>
</evidence>
<dbReference type="Pfam" id="PF02782">
    <property type="entry name" value="FGGY_C"/>
    <property type="match status" value="1"/>
</dbReference>
<evidence type="ECO:0000256" key="3">
    <source>
        <dbReference type="ARBA" id="ARBA00012099"/>
    </source>
</evidence>
<dbReference type="Gene3D" id="3.30.420.40">
    <property type="match status" value="2"/>
</dbReference>
<accession>A0AAV7EN57</accession>
<keyword evidence="4" id="KW-0808">Transferase</keyword>
<reference evidence="13 14" key="1">
    <citation type="submission" date="2021-07" db="EMBL/GenBank/DDBJ databases">
        <title>The Aristolochia fimbriata genome: insights into angiosperm evolution, floral development and chemical biosynthesis.</title>
        <authorList>
            <person name="Jiao Y."/>
        </authorList>
    </citation>
    <scope>NUCLEOTIDE SEQUENCE [LARGE SCALE GENOMIC DNA]</scope>
    <source>
        <strain evidence="13">IBCAS-2021</strain>
        <tissue evidence="13">Leaf</tissue>
    </source>
</reference>
<dbReference type="PANTHER" id="PTHR10196:SF69">
    <property type="entry name" value="GLYCEROL KINASE"/>
    <property type="match status" value="1"/>
</dbReference>
<feature type="domain" description="Carbohydrate kinase FGGY N-terminal" evidence="11">
    <location>
        <begin position="7"/>
        <end position="271"/>
    </location>
</feature>